<evidence type="ECO:0000313" key="2">
    <source>
        <dbReference type="Proteomes" id="UP001525379"/>
    </source>
</evidence>
<sequence>MPRELSIVSRKPIGLDELIRLIDNAQRPLGVQGIDAGISAAVLTTEGGIVCTVSAPVRILAPAEFDRILPGEELDESRDFFFHSATTPVQSDGLGHELVERLADMVDGRVITTPRAQLDDGQ</sequence>
<keyword evidence="2" id="KW-1185">Reference proteome</keyword>
<organism evidence="1 2">
    <name type="scientific">Pseudoclavibacter albus</name>
    <dbReference type="NCBI Taxonomy" id="272241"/>
    <lineage>
        <taxon>Bacteria</taxon>
        <taxon>Bacillati</taxon>
        <taxon>Actinomycetota</taxon>
        <taxon>Actinomycetes</taxon>
        <taxon>Micrococcales</taxon>
        <taxon>Microbacteriaceae</taxon>
        <taxon>Pseudoclavibacter</taxon>
    </lineage>
</organism>
<dbReference type="EMBL" id="JALXSQ010000001">
    <property type="protein sequence ID" value="MCT2041826.1"/>
    <property type="molecule type" value="Genomic_DNA"/>
</dbReference>
<evidence type="ECO:0000313" key="1">
    <source>
        <dbReference type="EMBL" id="MCT2041826.1"/>
    </source>
</evidence>
<dbReference type="RefSeq" id="WP_260103595.1">
    <property type="nucleotide sequence ID" value="NZ_JALXSQ010000001.1"/>
</dbReference>
<reference evidence="1 2" key="1">
    <citation type="submission" date="2022-04" db="EMBL/GenBank/DDBJ databases">
        <title>Human microbiome associated bacterial genomes.</title>
        <authorList>
            <person name="Sandstrom S."/>
            <person name="Salamzade R."/>
            <person name="Kalan L.R."/>
        </authorList>
    </citation>
    <scope>NUCLEOTIDE SEQUENCE [LARGE SCALE GENOMIC DNA]</scope>
    <source>
        <strain evidence="2">p3-SID1799</strain>
    </source>
</reference>
<proteinExistence type="predicted"/>
<dbReference type="Proteomes" id="UP001525379">
    <property type="component" value="Unassembled WGS sequence"/>
</dbReference>
<accession>A0ABT2HU32</accession>
<name>A0ABT2HU32_9MICO</name>
<gene>
    <name evidence="1" type="ORF">M3D15_00485</name>
</gene>
<comment type="caution">
    <text evidence="1">The sequence shown here is derived from an EMBL/GenBank/DDBJ whole genome shotgun (WGS) entry which is preliminary data.</text>
</comment>
<protein>
    <submittedName>
        <fullName evidence="1">Uncharacterized protein</fullName>
    </submittedName>
</protein>